<sequence>MAVNVCTALCRSLAAAADLHLGERAELGGYGAALKACSGARQWQHAALVLASMASTRVAPDAQAQLDLSLALQSTHRATEPNRSRRSVGQQMEPGDDHLMDAEEMRVLLSAGLLCWAKALKLGVTDLAGVLKVLKEPARLVEGASGRILQPTLDSETSIEAFVISVEEYRRDRLRRIEAGDESAALVVPRAKVPAKAGAKAPARVVAKAPAKAIAKTPAAKLLPSEPQVRPVVKMPAKRPTSAPLPPAKRQRPIGSP</sequence>
<keyword evidence="3" id="KW-1185">Reference proteome</keyword>
<evidence type="ECO:0000313" key="3">
    <source>
        <dbReference type="Proteomes" id="UP001178507"/>
    </source>
</evidence>
<proteinExistence type="predicted"/>
<name>A0AA36JSZ8_9DINO</name>
<comment type="caution">
    <text evidence="2">The sequence shown here is derived from an EMBL/GenBank/DDBJ whole genome shotgun (WGS) entry which is preliminary data.</text>
</comment>
<reference evidence="2" key="1">
    <citation type="submission" date="2023-08" db="EMBL/GenBank/DDBJ databases">
        <authorList>
            <person name="Chen Y."/>
            <person name="Shah S."/>
            <person name="Dougan E. K."/>
            <person name="Thang M."/>
            <person name="Chan C."/>
        </authorList>
    </citation>
    <scope>NUCLEOTIDE SEQUENCE</scope>
</reference>
<dbReference type="AlphaFoldDB" id="A0AA36JSZ8"/>
<evidence type="ECO:0000313" key="2">
    <source>
        <dbReference type="EMBL" id="CAJ1411285.1"/>
    </source>
</evidence>
<dbReference type="EMBL" id="CAUJNA010003866">
    <property type="protein sequence ID" value="CAJ1411285.1"/>
    <property type="molecule type" value="Genomic_DNA"/>
</dbReference>
<protein>
    <submittedName>
        <fullName evidence="2">Uncharacterized protein</fullName>
    </submittedName>
</protein>
<dbReference type="Proteomes" id="UP001178507">
    <property type="component" value="Unassembled WGS sequence"/>
</dbReference>
<gene>
    <name evidence="2" type="ORF">EVOR1521_LOCUS31895</name>
</gene>
<feature type="non-terminal residue" evidence="2">
    <location>
        <position position="1"/>
    </location>
</feature>
<feature type="region of interest" description="Disordered" evidence="1">
    <location>
        <begin position="75"/>
        <end position="96"/>
    </location>
</feature>
<feature type="region of interest" description="Disordered" evidence="1">
    <location>
        <begin position="225"/>
        <end position="257"/>
    </location>
</feature>
<organism evidence="2 3">
    <name type="scientific">Effrenium voratum</name>
    <dbReference type="NCBI Taxonomy" id="2562239"/>
    <lineage>
        <taxon>Eukaryota</taxon>
        <taxon>Sar</taxon>
        <taxon>Alveolata</taxon>
        <taxon>Dinophyceae</taxon>
        <taxon>Suessiales</taxon>
        <taxon>Symbiodiniaceae</taxon>
        <taxon>Effrenium</taxon>
    </lineage>
</organism>
<accession>A0AA36JSZ8</accession>
<evidence type="ECO:0000256" key="1">
    <source>
        <dbReference type="SAM" id="MobiDB-lite"/>
    </source>
</evidence>